<evidence type="ECO:0000256" key="1">
    <source>
        <dbReference type="ARBA" id="ARBA00000966"/>
    </source>
</evidence>
<feature type="domain" description="Glycoside hydrolase family 9" evidence="9">
    <location>
        <begin position="9"/>
        <end position="135"/>
    </location>
</feature>
<evidence type="ECO:0000313" key="10">
    <source>
        <dbReference type="EMBL" id="KAF9596571.1"/>
    </source>
</evidence>
<dbReference type="InterPro" id="IPR008928">
    <property type="entry name" value="6-hairpin_glycosidase_sf"/>
</dbReference>
<dbReference type="EC" id="3.2.1.4" evidence="3"/>
<dbReference type="GO" id="GO:0008810">
    <property type="term" value="F:cellulase activity"/>
    <property type="evidence" value="ECO:0007669"/>
    <property type="project" value="UniProtKB-EC"/>
</dbReference>
<accession>A0A835HC57</accession>
<organism evidence="10 11">
    <name type="scientific">Coptis chinensis</name>
    <dbReference type="NCBI Taxonomy" id="261450"/>
    <lineage>
        <taxon>Eukaryota</taxon>
        <taxon>Viridiplantae</taxon>
        <taxon>Streptophyta</taxon>
        <taxon>Embryophyta</taxon>
        <taxon>Tracheophyta</taxon>
        <taxon>Spermatophyta</taxon>
        <taxon>Magnoliopsida</taxon>
        <taxon>Ranunculales</taxon>
        <taxon>Ranunculaceae</taxon>
        <taxon>Coptidoideae</taxon>
        <taxon>Coptis</taxon>
    </lineage>
</organism>
<comment type="similarity">
    <text evidence="2">Belongs to the glycosyl hydrolase 9 (cellulase E) family.</text>
</comment>
<dbReference type="OrthoDB" id="10257085at2759"/>
<dbReference type="SUPFAM" id="SSF48208">
    <property type="entry name" value="Six-hairpin glycosidases"/>
    <property type="match status" value="1"/>
</dbReference>
<gene>
    <name evidence="10" type="ORF">IFM89_012302</name>
</gene>
<evidence type="ECO:0000256" key="4">
    <source>
        <dbReference type="ARBA" id="ARBA00022801"/>
    </source>
</evidence>
<comment type="catalytic activity">
    <reaction evidence="1">
        <text>Endohydrolysis of (1-&gt;4)-beta-D-glucosidic linkages in cellulose, lichenin and cereal beta-D-glucans.</text>
        <dbReference type="EC" id="3.2.1.4"/>
    </reaction>
</comment>
<dbReference type="PANTHER" id="PTHR22298">
    <property type="entry name" value="ENDO-1,4-BETA-GLUCANASE"/>
    <property type="match status" value="1"/>
</dbReference>
<evidence type="ECO:0000259" key="9">
    <source>
        <dbReference type="Pfam" id="PF00759"/>
    </source>
</evidence>
<dbReference type="EMBL" id="JADFTS010000007">
    <property type="protein sequence ID" value="KAF9596571.1"/>
    <property type="molecule type" value="Genomic_DNA"/>
</dbReference>
<evidence type="ECO:0000256" key="3">
    <source>
        <dbReference type="ARBA" id="ARBA00012601"/>
    </source>
</evidence>
<comment type="caution">
    <text evidence="10">The sequence shown here is derived from an EMBL/GenBank/DDBJ whole genome shotgun (WGS) entry which is preliminary data.</text>
</comment>
<evidence type="ECO:0000313" key="11">
    <source>
        <dbReference type="Proteomes" id="UP000631114"/>
    </source>
</evidence>
<dbReference type="Pfam" id="PF00759">
    <property type="entry name" value="Glyco_hydro_9"/>
    <property type="match status" value="2"/>
</dbReference>
<feature type="domain" description="Glycoside hydrolase family 9" evidence="9">
    <location>
        <begin position="230"/>
        <end position="294"/>
    </location>
</feature>
<keyword evidence="7" id="KW-0326">Glycosidase</keyword>
<keyword evidence="5" id="KW-0136">Cellulose degradation</keyword>
<keyword evidence="11" id="KW-1185">Reference proteome</keyword>
<dbReference type="Proteomes" id="UP000631114">
    <property type="component" value="Unassembled WGS sequence"/>
</dbReference>
<dbReference type="InterPro" id="IPR001701">
    <property type="entry name" value="Glyco_hydro_9"/>
</dbReference>
<name>A0A835HC57_9MAGN</name>
<proteinExistence type="inferred from homology"/>
<dbReference type="Gene3D" id="1.50.10.10">
    <property type="match status" value="2"/>
</dbReference>
<feature type="non-terminal residue" evidence="10">
    <location>
        <position position="1"/>
    </location>
</feature>
<reference evidence="10 11" key="1">
    <citation type="submission" date="2020-10" db="EMBL/GenBank/DDBJ databases">
        <title>The Coptis chinensis genome and diversification of protoberbering-type alkaloids.</title>
        <authorList>
            <person name="Wang B."/>
            <person name="Shu S."/>
            <person name="Song C."/>
            <person name="Liu Y."/>
        </authorList>
    </citation>
    <scope>NUCLEOTIDE SEQUENCE [LARGE SCALE GENOMIC DNA]</scope>
    <source>
        <strain evidence="10">HL-2020</strain>
        <tissue evidence="10">Leaf</tissue>
    </source>
</reference>
<evidence type="ECO:0000256" key="2">
    <source>
        <dbReference type="ARBA" id="ARBA00007072"/>
    </source>
</evidence>
<evidence type="ECO:0000256" key="8">
    <source>
        <dbReference type="ARBA" id="ARBA00023326"/>
    </source>
</evidence>
<dbReference type="AlphaFoldDB" id="A0A835HC57"/>
<keyword evidence="4" id="KW-0378">Hydrolase</keyword>
<protein>
    <recommendedName>
        <fullName evidence="3">cellulase</fullName>
        <ecNumber evidence="3">3.2.1.4</ecNumber>
    </recommendedName>
</protein>
<keyword evidence="6" id="KW-0119">Carbohydrate metabolism</keyword>
<dbReference type="InterPro" id="IPR012341">
    <property type="entry name" value="6hp_glycosidase-like_sf"/>
</dbReference>
<dbReference type="GO" id="GO:0030245">
    <property type="term" value="P:cellulose catabolic process"/>
    <property type="evidence" value="ECO:0007669"/>
    <property type="project" value="UniProtKB-KW"/>
</dbReference>
<evidence type="ECO:0000256" key="6">
    <source>
        <dbReference type="ARBA" id="ARBA00023277"/>
    </source>
</evidence>
<keyword evidence="8" id="KW-0624">Polysaccharide degradation</keyword>
<sequence length="297" mass="33147">GPKVRKPSPDQELTWRSNSNIDGLAAALHHCVAVLFTSPLVDIRGGYYDAGDNVKFNFPMSFTTTMLSWSTLEYGGRLGSQLGSARGAIRWATNYFLKCGTATPSKLYVGVGDPNVDHKCWERPEDMDTVRSVYSVFVVALQYRGAYSDSLGSAVYPFYYSYSGYKGYLGTDIFGWDNKFAGGSVLLSRFSYFFDWIYRALFSKDKSFEQYKLQAEDFMCKILPNSPSTSTQYIRGYGPDFPRRIHHRGSSLPSLISHPQTIGYDGGFHPFFYSSNPNPNILIGAVVGGPDQNNKSV</sequence>
<evidence type="ECO:0000256" key="5">
    <source>
        <dbReference type="ARBA" id="ARBA00023001"/>
    </source>
</evidence>
<evidence type="ECO:0000256" key="7">
    <source>
        <dbReference type="ARBA" id="ARBA00023295"/>
    </source>
</evidence>